<feature type="domain" description="FHA" evidence="11">
    <location>
        <begin position="518"/>
        <end position="567"/>
    </location>
</feature>
<name>A0A937UN60_9ACTN</name>
<feature type="transmembrane region" description="Helical" evidence="10">
    <location>
        <begin position="1218"/>
        <end position="1240"/>
    </location>
</feature>
<dbReference type="EMBL" id="JAEACQ010000231">
    <property type="protein sequence ID" value="MBL7629534.1"/>
    <property type="molecule type" value="Genomic_DNA"/>
</dbReference>
<dbReference type="SUPFAM" id="SSF49879">
    <property type="entry name" value="SMAD/FHA domain"/>
    <property type="match status" value="2"/>
</dbReference>
<feature type="compositionally biased region" description="Low complexity" evidence="9">
    <location>
        <begin position="370"/>
        <end position="379"/>
    </location>
</feature>
<evidence type="ECO:0000256" key="2">
    <source>
        <dbReference type="ARBA" id="ARBA00022448"/>
    </source>
</evidence>
<feature type="compositionally biased region" description="Pro residues" evidence="9">
    <location>
        <begin position="205"/>
        <end position="227"/>
    </location>
</feature>
<dbReference type="SMART" id="SM00240">
    <property type="entry name" value="FHA"/>
    <property type="match status" value="2"/>
</dbReference>
<evidence type="ECO:0000256" key="8">
    <source>
        <dbReference type="ARBA" id="ARBA00023136"/>
    </source>
</evidence>
<organism evidence="13 14">
    <name type="scientific">Frankia nepalensis</name>
    <dbReference type="NCBI Taxonomy" id="1836974"/>
    <lineage>
        <taxon>Bacteria</taxon>
        <taxon>Bacillati</taxon>
        <taxon>Actinomycetota</taxon>
        <taxon>Actinomycetes</taxon>
        <taxon>Frankiales</taxon>
        <taxon>Frankiaceae</taxon>
        <taxon>Frankia</taxon>
    </lineage>
</organism>
<feature type="domain" description="FHA" evidence="11">
    <location>
        <begin position="23"/>
        <end position="71"/>
    </location>
</feature>
<feature type="compositionally biased region" description="Low complexity" evidence="9">
    <location>
        <begin position="247"/>
        <end position="263"/>
    </location>
</feature>
<dbReference type="GO" id="GO:0016887">
    <property type="term" value="F:ATP hydrolysis activity"/>
    <property type="evidence" value="ECO:0007669"/>
    <property type="project" value="InterPro"/>
</dbReference>
<keyword evidence="14" id="KW-1185">Reference proteome</keyword>
<dbReference type="InterPro" id="IPR003959">
    <property type="entry name" value="ATPase_AAA_core"/>
</dbReference>
<evidence type="ECO:0000256" key="9">
    <source>
        <dbReference type="SAM" id="MobiDB-lite"/>
    </source>
</evidence>
<dbReference type="Gene3D" id="2.60.200.20">
    <property type="match status" value="2"/>
</dbReference>
<evidence type="ECO:0000256" key="6">
    <source>
        <dbReference type="ARBA" id="ARBA00022840"/>
    </source>
</evidence>
<dbReference type="PANTHER" id="PTHR48041">
    <property type="entry name" value="ABC TRANSPORTER G FAMILY MEMBER 28"/>
    <property type="match status" value="1"/>
</dbReference>
<feature type="compositionally biased region" description="Pro residues" evidence="9">
    <location>
        <begin position="183"/>
        <end position="192"/>
    </location>
</feature>
<proteinExistence type="predicted"/>
<reference evidence="13" key="1">
    <citation type="submission" date="2020-12" db="EMBL/GenBank/DDBJ databases">
        <title>Genomic characterization of non-nitrogen-fixing Frankia strains.</title>
        <authorList>
            <person name="Carlos-Shanley C."/>
            <person name="Guerra T."/>
            <person name="Hahn D."/>
        </authorList>
    </citation>
    <scope>NUCLEOTIDE SEQUENCE</scope>
    <source>
        <strain evidence="13">CN6</strain>
    </source>
</reference>
<dbReference type="PRINTS" id="PR01217">
    <property type="entry name" value="PRICHEXTENSN"/>
</dbReference>
<accession>A0A937UN60</accession>
<protein>
    <submittedName>
        <fullName evidence="13">ATP-binding cassette domain-containing protein</fullName>
    </submittedName>
</protein>
<gene>
    <name evidence="13" type="ORF">I7412_20655</name>
</gene>
<evidence type="ECO:0000256" key="1">
    <source>
        <dbReference type="ARBA" id="ARBA00004141"/>
    </source>
</evidence>
<dbReference type="PANTHER" id="PTHR48041:SF139">
    <property type="entry name" value="PROTEIN SCARLET"/>
    <property type="match status" value="1"/>
</dbReference>
<dbReference type="InterPro" id="IPR013525">
    <property type="entry name" value="ABC2_TM"/>
</dbReference>
<dbReference type="GO" id="GO:0005524">
    <property type="term" value="F:ATP binding"/>
    <property type="evidence" value="ECO:0007669"/>
    <property type="project" value="UniProtKB-KW"/>
</dbReference>
<dbReference type="Proteomes" id="UP000604475">
    <property type="component" value="Unassembled WGS sequence"/>
</dbReference>
<evidence type="ECO:0000256" key="5">
    <source>
        <dbReference type="ARBA" id="ARBA00022741"/>
    </source>
</evidence>
<feature type="compositionally biased region" description="Basic and acidic residues" evidence="9">
    <location>
        <begin position="428"/>
        <end position="444"/>
    </location>
</feature>
<evidence type="ECO:0000313" key="13">
    <source>
        <dbReference type="EMBL" id="MBL7629534.1"/>
    </source>
</evidence>
<feature type="transmembrane region" description="Helical" evidence="10">
    <location>
        <begin position="1068"/>
        <end position="1093"/>
    </location>
</feature>
<keyword evidence="6 13" id="KW-0067">ATP-binding</keyword>
<dbReference type="AlphaFoldDB" id="A0A937UN60"/>
<dbReference type="InterPro" id="IPR000253">
    <property type="entry name" value="FHA_dom"/>
</dbReference>
<dbReference type="Gene3D" id="3.40.50.300">
    <property type="entry name" value="P-loop containing nucleotide triphosphate hydrolases"/>
    <property type="match status" value="2"/>
</dbReference>
<keyword evidence="7 10" id="KW-1133">Transmembrane helix</keyword>
<feature type="compositionally biased region" description="Pro residues" evidence="9">
    <location>
        <begin position="348"/>
        <end position="369"/>
    </location>
</feature>
<feature type="transmembrane region" description="Helical" evidence="10">
    <location>
        <begin position="1026"/>
        <end position="1047"/>
    </location>
</feature>
<feature type="region of interest" description="Disordered" evidence="9">
    <location>
        <begin position="115"/>
        <end position="509"/>
    </location>
</feature>
<dbReference type="Pfam" id="PF00005">
    <property type="entry name" value="ABC_tran"/>
    <property type="match status" value="1"/>
</dbReference>
<dbReference type="InterPro" id="IPR003593">
    <property type="entry name" value="AAA+_ATPase"/>
</dbReference>
<dbReference type="SMART" id="SM00382">
    <property type="entry name" value="AAA"/>
    <property type="match status" value="1"/>
</dbReference>
<evidence type="ECO:0000259" key="12">
    <source>
        <dbReference type="PROSITE" id="PS50893"/>
    </source>
</evidence>
<dbReference type="InterPro" id="IPR027417">
    <property type="entry name" value="P-loop_NTPase"/>
</dbReference>
<dbReference type="GO" id="GO:0140359">
    <property type="term" value="F:ABC-type transporter activity"/>
    <property type="evidence" value="ECO:0007669"/>
    <property type="project" value="InterPro"/>
</dbReference>
<dbReference type="PROSITE" id="PS50006">
    <property type="entry name" value="FHA_DOMAIN"/>
    <property type="match status" value="2"/>
</dbReference>
<feature type="compositionally biased region" description="Basic and acidic residues" evidence="9">
    <location>
        <begin position="139"/>
        <end position="150"/>
    </location>
</feature>
<dbReference type="Pfam" id="PF13304">
    <property type="entry name" value="AAA_21"/>
    <property type="match status" value="1"/>
</dbReference>
<feature type="compositionally biased region" description="Pro residues" evidence="9">
    <location>
        <begin position="406"/>
        <end position="422"/>
    </location>
</feature>
<sequence length="1266" mass="134386">MSAGLTIRSGHEILAVIPEGQSCVIGRTAGGDPLLADDRVSRRHLLIEPTTEGWAAVDISTFGTWQNGGRVGRVLIHDESYLRLGSPEGPMLTLVPHPPAAPAAAHPPTLAVSVTSVDEPADDRPWADASRPADAWGRPAERAERRDEHWNAASAWEQPAGPMPVPFGDPFVASPLAEHWDPQPAPAQPEPQDPQSWSPLGGSPPASPWDSQPPPPAHQPQDTPGPPARTESWNPLATSRPAGPWDPQSVAPPAASQAGQVPSGSWAPSVPIGPWDPRADAVPTRSWRPQPEASPAEPGDPRPSGPTAANPWDPQGTLVIDRSDLGGLVPESAGRSRGGFADPVADPVAPPVADPARPPGLPSVSPPARRPVAGGAAAPSEWPVEDRTASPPPVRSAPRTAYPTPRLAPAPQPGPAPRPAQAPRPAARRADEPVATPDERHGDEPVGASSTRRAGRRSEPAQPRAAVPLTVKRHHERPTLLPRKARSGSGPRMPPAEGDPPDGGAGLGRVHTLRPGRTVIGRALSSDIVVGDLLTSREHAALFVDADGVEIVDLDSANGTYVNGHRVDRARLRAGDFFSIGHHVFHTGAAAAQDAAPTRLVEYLDRGDVTFQVDGLCVDVGETRLLHDVTFRLPGRALLGVIGPSGAGKSTLLGALTGFSPATIGSVRYSGRDLYAEYDELRRRIGYVPQDDILHTALTVRQALEYGAQLRFPAETTREERARRIDEVLVELGLTNQPDGNDQPDGADQPGEAPARHSGRDSGTAGRRRRPGDAEGFVGGDLDGPDDFVGLHGLEEGLDGLSGLDGLDGEAPRGVDLPGLKVSKLSGGQRKRTSVALELLTQPTLLYLDEPTSGLDPGLDKEVMGSLRRLADGGRTVVVVTHSVANLELCDYLLVLAKGGHVAYFGPPEHALEFFGRDSWSDAFQLLKNPKSAVKLAHRYRNSKYFIRGSASVPKPRPAPLENIRQQSVLSQALTLSRRYVRVIASDPSYLRLLIAYPIVLGLIPRTLPSAYGLAVSPAPDESNTAAPNILLILILMACFMGMSNSIRELVKEREIYRRERGIGLSTAAYVGSKVAVLGMITTAQSVVLTLVGLAGVRISGDGVLLGMPLLEVMIAVAATAIASAMMGLVVSALVDNADKTLPPLVVLAMAQLVFMGAMMPLMGKVGLEQLSWLFPARWGYGATASVIDLITVQRIGDERFAPGIPVDPLWKHTTTTYLTDLAVIAVIGLVCAIVAARLLRRLDPQSAHSARRARAHSSTRGRRRR</sequence>
<comment type="caution">
    <text evidence="13">The sequence shown here is derived from an EMBL/GenBank/DDBJ whole genome shotgun (WGS) entry which is preliminary data.</text>
</comment>
<dbReference type="PROSITE" id="PS50893">
    <property type="entry name" value="ABC_TRANSPORTER_2"/>
    <property type="match status" value="1"/>
</dbReference>
<evidence type="ECO:0000259" key="11">
    <source>
        <dbReference type="PROSITE" id="PS50006"/>
    </source>
</evidence>
<dbReference type="CDD" id="cd00060">
    <property type="entry name" value="FHA"/>
    <property type="match status" value="1"/>
</dbReference>
<feature type="transmembrane region" description="Helical" evidence="10">
    <location>
        <begin position="1113"/>
        <end position="1135"/>
    </location>
</feature>
<feature type="domain" description="ABC transporter" evidence="12">
    <location>
        <begin position="604"/>
        <end position="924"/>
    </location>
</feature>
<evidence type="ECO:0000313" key="14">
    <source>
        <dbReference type="Proteomes" id="UP000604475"/>
    </source>
</evidence>
<comment type="subcellular location">
    <subcellularLocation>
        <location evidence="1">Membrane</location>
        <topology evidence="1">Multi-pass membrane protein</topology>
    </subcellularLocation>
</comment>
<keyword evidence="8 10" id="KW-0472">Membrane</keyword>
<dbReference type="InterPro" id="IPR003439">
    <property type="entry name" value="ABC_transporter-like_ATP-bd"/>
</dbReference>
<evidence type="ECO:0000256" key="10">
    <source>
        <dbReference type="SAM" id="Phobius"/>
    </source>
</evidence>
<dbReference type="Pfam" id="PF00498">
    <property type="entry name" value="FHA"/>
    <property type="match status" value="2"/>
</dbReference>
<feature type="transmembrane region" description="Helical" evidence="10">
    <location>
        <begin position="1142"/>
        <end position="1163"/>
    </location>
</feature>
<feature type="region of interest" description="Disordered" evidence="9">
    <location>
        <begin position="734"/>
        <end position="782"/>
    </location>
</feature>
<dbReference type="InterPro" id="IPR008984">
    <property type="entry name" value="SMAD_FHA_dom_sf"/>
</dbReference>
<keyword evidence="5" id="KW-0547">Nucleotide-binding</keyword>
<keyword evidence="4 10" id="KW-0812">Transmembrane</keyword>
<dbReference type="Pfam" id="PF01061">
    <property type="entry name" value="ABC2_membrane"/>
    <property type="match status" value="1"/>
</dbReference>
<keyword evidence="3" id="KW-0597">Phosphoprotein</keyword>
<evidence type="ECO:0000256" key="7">
    <source>
        <dbReference type="ARBA" id="ARBA00022989"/>
    </source>
</evidence>
<evidence type="ECO:0000256" key="3">
    <source>
        <dbReference type="ARBA" id="ARBA00022553"/>
    </source>
</evidence>
<evidence type="ECO:0000256" key="4">
    <source>
        <dbReference type="ARBA" id="ARBA00022692"/>
    </source>
</evidence>
<dbReference type="InterPro" id="IPR050352">
    <property type="entry name" value="ABCG_transporters"/>
</dbReference>
<keyword evidence="2" id="KW-0813">Transport</keyword>
<dbReference type="GO" id="GO:0016020">
    <property type="term" value="C:membrane"/>
    <property type="evidence" value="ECO:0007669"/>
    <property type="project" value="UniProtKB-SubCell"/>
</dbReference>
<dbReference type="SUPFAM" id="SSF52540">
    <property type="entry name" value="P-loop containing nucleoside triphosphate hydrolases"/>
    <property type="match status" value="1"/>
</dbReference>